<proteinExistence type="predicted"/>
<evidence type="ECO:0000256" key="1">
    <source>
        <dbReference type="SAM" id="SignalP"/>
    </source>
</evidence>
<evidence type="ECO:0000313" key="3">
    <source>
        <dbReference type="Proteomes" id="UP000039865"/>
    </source>
</evidence>
<organism evidence="2 3">
    <name type="scientific">Stylonychia lemnae</name>
    <name type="common">Ciliate</name>
    <dbReference type="NCBI Taxonomy" id="5949"/>
    <lineage>
        <taxon>Eukaryota</taxon>
        <taxon>Sar</taxon>
        <taxon>Alveolata</taxon>
        <taxon>Ciliophora</taxon>
        <taxon>Intramacronucleata</taxon>
        <taxon>Spirotrichea</taxon>
        <taxon>Stichotrichia</taxon>
        <taxon>Sporadotrichida</taxon>
        <taxon>Oxytrichidae</taxon>
        <taxon>Stylonychinae</taxon>
        <taxon>Stylonychia</taxon>
    </lineage>
</organism>
<dbReference type="Proteomes" id="UP000039865">
    <property type="component" value="Unassembled WGS sequence"/>
</dbReference>
<keyword evidence="3" id="KW-1185">Reference proteome</keyword>
<sequence>MRSILAKTLLGFTIAATCTQAYNPFVALKNKFLKSPRVQPKGDDWPDVHWPLDYQMHGAVYTFDEAAKELKSYQNTTLDIYFAGTQNRQKVITHTYVQGLNFTEIISFSDFAVHKQYTKIPKIEKCDTTDLPADFNLTDLTYKFKNQSSGLTQYLGEKTLPWTGDDKFYAFHLSVVNETVYFCQKCKELKWVTFDSSLIINTPEGQTDRVFTDADFDGATCQNHNKNHFNLFSYFNLKMFI</sequence>
<dbReference type="EMBL" id="CCKQ01004420">
    <property type="protein sequence ID" value="CDW75577.1"/>
    <property type="molecule type" value="Genomic_DNA"/>
</dbReference>
<name>A0A078A151_STYLE</name>
<dbReference type="AlphaFoldDB" id="A0A078A151"/>
<protein>
    <submittedName>
        <fullName evidence="2">Uncharacterized protein</fullName>
    </submittedName>
</protein>
<feature type="signal peptide" evidence="1">
    <location>
        <begin position="1"/>
        <end position="21"/>
    </location>
</feature>
<evidence type="ECO:0000313" key="2">
    <source>
        <dbReference type="EMBL" id="CDW75577.1"/>
    </source>
</evidence>
<dbReference type="InParanoid" id="A0A078A151"/>
<accession>A0A078A151</accession>
<gene>
    <name evidence="2" type="primary">Contig12732.g13585</name>
    <name evidence="2" type="ORF">STYLEM_4567</name>
</gene>
<reference evidence="2 3" key="1">
    <citation type="submission" date="2014-06" db="EMBL/GenBank/DDBJ databases">
        <authorList>
            <person name="Swart Estienne"/>
        </authorList>
    </citation>
    <scope>NUCLEOTIDE SEQUENCE [LARGE SCALE GENOMIC DNA]</scope>
    <source>
        <strain evidence="2 3">130c</strain>
    </source>
</reference>
<feature type="chain" id="PRO_5001729123" evidence="1">
    <location>
        <begin position="22"/>
        <end position="241"/>
    </location>
</feature>
<keyword evidence="1" id="KW-0732">Signal</keyword>